<sequence length="95" mass="10239">MFPLSCVVPPVVVVNEAALRVELIKLVPVDVKVTVPRVPFVADPTAPVNVMPPEPFEISKVRALEAEESRVEANVIIPPLVLVRLVLAPKVTASL</sequence>
<dbReference type="EMBL" id="CAFAAO010000040">
    <property type="protein sequence ID" value="CAB4816237.1"/>
    <property type="molecule type" value="Genomic_DNA"/>
</dbReference>
<proteinExistence type="predicted"/>
<protein>
    <submittedName>
        <fullName evidence="1">Unannotated protein</fullName>
    </submittedName>
</protein>
<reference evidence="1" key="1">
    <citation type="submission" date="2020-05" db="EMBL/GenBank/DDBJ databases">
        <authorList>
            <person name="Chiriac C."/>
            <person name="Salcher M."/>
            <person name="Ghai R."/>
            <person name="Kavagutti S V."/>
        </authorList>
    </citation>
    <scope>NUCLEOTIDE SEQUENCE</scope>
</reference>
<evidence type="ECO:0000313" key="1">
    <source>
        <dbReference type="EMBL" id="CAB4816237.1"/>
    </source>
</evidence>
<dbReference type="AlphaFoldDB" id="A0A6J6ZFS7"/>
<accession>A0A6J6ZFS7</accession>
<organism evidence="1">
    <name type="scientific">freshwater metagenome</name>
    <dbReference type="NCBI Taxonomy" id="449393"/>
    <lineage>
        <taxon>unclassified sequences</taxon>
        <taxon>metagenomes</taxon>
        <taxon>ecological metagenomes</taxon>
    </lineage>
</organism>
<gene>
    <name evidence="1" type="ORF">UFOPK3037_01695</name>
</gene>
<name>A0A6J6ZFS7_9ZZZZ</name>